<dbReference type="CDD" id="cd06267">
    <property type="entry name" value="PBP1_LacI_sugar_binding-like"/>
    <property type="match status" value="1"/>
</dbReference>
<dbReference type="InterPro" id="IPR028082">
    <property type="entry name" value="Peripla_BP_I"/>
</dbReference>
<dbReference type="Proteomes" id="UP000254939">
    <property type="component" value="Unassembled WGS sequence"/>
</dbReference>
<dbReference type="Gene3D" id="3.40.50.2300">
    <property type="match status" value="2"/>
</dbReference>
<evidence type="ECO:0000256" key="2">
    <source>
        <dbReference type="ARBA" id="ARBA00023125"/>
    </source>
</evidence>
<dbReference type="InterPro" id="IPR046335">
    <property type="entry name" value="LacI/GalR-like_sensor"/>
</dbReference>
<dbReference type="EMBL" id="NAAC01000018">
    <property type="protein sequence ID" value="RDJ09017.1"/>
    <property type="molecule type" value="Genomic_DNA"/>
</dbReference>
<dbReference type="RefSeq" id="WP_114714581.1">
    <property type="nucleotide sequence ID" value="NZ_KZ857261.1"/>
</dbReference>
<evidence type="ECO:0000259" key="4">
    <source>
        <dbReference type="PROSITE" id="PS50932"/>
    </source>
</evidence>
<feature type="domain" description="HTH lacI-type" evidence="4">
    <location>
        <begin position="8"/>
        <end position="62"/>
    </location>
</feature>
<evidence type="ECO:0000313" key="6">
    <source>
        <dbReference type="Proteomes" id="UP000254939"/>
    </source>
</evidence>
<keyword evidence="3" id="KW-0804">Transcription</keyword>
<reference evidence="5 6" key="1">
    <citation type="submission" date="2017-03" db="EMBL/GenBank/DDBJ databases">
        <title>Genome analysis of Rhizobial strains effectives or ineffectives for nitrogen fixation isolated from bean seeds.</title>
        <authorList>
            <person name="Peralta H."/>
            <person name="Aguilar-Vera A."/>
            <person name="Mora Y."/>
            <person name="Vargas-Lagunas C."/>
            <person name="Girard L."/>
            <person name="Mora J."/>
        </authorList>
    </citation>
    <scope>NUCLEOTIDE SEQUENCE [LARGE SCALE GENOMIC DNA]</scope>
    <source>
        <strain evidence="5 6">CCGM3</strain>
    </source>
</reference>
<evidence type="ECO:0000313" key="5">
    <source>
        <dbReference type="EMBL" id="RDJ09017.1"/>
    </source>
</evidence>
<gene>
    <name evidence="5" type="ORF">B5K06_21035</name>
</gene>
<dbReference type="Gene3D" id="1.10.260.40">
    <property type="entry name" value="lambda repressor-like DNA-binding domains"/>
    <property type="match status" value="1"/>
</dbReference>
<comment type="caution">
    <text evidence="5">The sequence shown here is derived from an EMBL/GenBank/DDBJ whole genome shotgun (WGS) entry which is preliminary data.</text>
</comment>
<dbReference type="InterPro" id="IPR000843">
    <property type="entry name" value="HTH_LacI"/>
</dbReference>
<dbReference type="InterPro" id="IPR010982">
    <property type="entry name" value="Lambda_DNA-bd_dom_sf"/>
</dbReference>
<keyword evidence="1" id="KW-0805">Transcription regulation</keyword>
<dbReference type="CDD" id="cd01392">
    <property type="entry name" value="HTH_LacI"/>
    <property type="match status" value="1"/>
</dbReference>
<dbReference type="GO" id="GO:0000976">
    <property type="term" value="F:transcription cis-regulatory region binding"/>
    <property type="evidence" value="ECO:0007669"/>
    <property type="project" value="TreeGrafter"/>
</dbReference>
<accession>A0A370KLG9</accession>
<dbReference type="GO" id="GO:0003700">
    <property type="term" value="F:DNA-binding transcription factor activity"/>
    <property type="evidence" value="ECO:0007669"/>
    <property type="project" value="TreeGrafter"/>
</dbReference>
<keyword evidence="2" id="KW-0238">DNA-binding</keyword>
<dbReference type="Pfam" id="PF00356">
    <property type="entry name" value="LacI"/>
    <property type="match status" value="1"/>
</dbReference>
<dbReference type="PROSITE" id="PS50932">
    <property type="entry name" value="HTH_LACI_2"/>
    <property type="match status" value="1"/>
</dbReference>
<dbReference type="Pfam" id="PF13377">
    <property type="entry name" value="Peripla_BP_3"/>
    <property type="match status" value="1"/>
</dbReference>
<dbReference type="SMART" id="SM00354">
    <property type="entry name" value="HTH_LACI"/>
    <property type="match status" value="1"/>
</dbReference>
<dbReference type="PANTHER" id="PTHR30146">
    <property type="entry name" value="LACI-RELATED TRANSCRIPTIONAL REPRESSOR"/>
    <property type="match status" value="1"/>
</dbReference>
<dbReference type="SUPFAM" id="SSF47413">
    <property type="entry name" value="lambda repressor-like DNA-binding domains"/>
    <property type="match status" value="1"/>
</dbReference>
<sequence>MPPTRPGPNLSRIATSLGVSVATVSNALSGKGRVSEQLAERIKEHAAELGYVPSQAGRALRTGRSGVLGLVLPDIANPLFPKLAQAIEFAATAAGYGVLIADSRGDVATQTEAINRLVERGVEGMVIIPRRATRISAAACPVAVIDTASTPGNTVAADHMQGGWAIANHLAELGHQRILIIGNNPGSNVQNDRVGGIRSGLRPRMSSATLWIETLERQNGSGCSLALAEKVREGYTAFAALSDLQALRALTELQRDGIDVPTVASVTGFDDLIWSPVITPSLTTVAMDMHTIAEIAISSLLQTIQTRGSREGVLVASETDRVPMQLIVRQSSGPADPTRIS</sequence>
<protein>
    <submittedName>
        <fullName evidence="5">LacI family transcriptional regulator</fullName>
    </submittedName>
</protein>
<dbReference type="OrthoDB" id="8433438at2"/>
<dbReference type="SUPFAM" id="SSF53822">
    <property type="entry name" value="Periplasmic binding protein-like I"/>
    <property type="match status" value="1"/>
</dbReference>
<evidence type="ECO:0000256" key="3">
    <source>
        <dbReference type="ARBA" id="ARBA00023163"/>
    </source>
</evidence>
<proteinExistence type="predicted"/>
<dbReference type="PANTHER" id="PTHR30146:SF109">
    <property type="entry name" value="HTH-TYPE TRANSCRIPTIONAL REGULATOR GALS"/>
    <property type="match status" value="1"/>
</dbReference>
<dbReference type="AlphaFoldDB" id="A0A370KLG9"/>
<evidence type="ECO:0000256" key="1">
    <source>
        <dbReference type="ARBA" id="ARBA00023015"/>
    </source>
</evidence>
<organism evidence="5 6">
    <name type="scientific">Rhizobium grahamii</name>
    <dbReference type="NCBI Taxonomy" id="1120045"/>
    <lineage>
        <taxon>Bacteria</taxon>
        <taxon>Pseudomonadati</taxon>
        <taxon>Pseudomonadota</taxon>
        <taxon>Alphaproteobacteria</taxon>
        <taxon>Hyphomicrobiales</taxon>
        <taxon>Rhizobiaceae</taxon>
        <taxon>Rhizobium/Agrobacterium group</taxon>
        <taxon>Rhizobium</taxon>
    </lineage>
</organism>
<name>A0A370KLG9_9HYPH</name>